<name>A0A1Y1LKM5_PHOPY</name>
<evidence type="ECO:0000256" key="2">
    <source>
        <dbReference type="ARBA" id="ARBA00010532"/>
    </source>
</evidence>
<dbReference type="GO" id="GO:0005044">
    <property type="term" value="F:scavenger receptor activity"/>
    <property type="evidence" value="ECO:0007669"/>
    <property type="project" value="TreeGrafter"/>
</dbReference>
<dbReference type="PRINTS" id="PR01609">
    <property type="entry name" value="CD36FAMILY"/>
</dbReference>
<keyword evidence="4 8" id="KW-0812">Transmembrane</keyword>
<keyword evidence="6 8" id="KW-0472">Membrane</keyword>
<sequence>MRAINMWNKILLTFGVTLIVVGLVLLFCFSSLVTLILNNSLTLSANSKAFEEWRKTRPIPMDMYFFNWTNPDDIYNPDIKPNFEEVGPYKLFHVREKVNITWNDNDTVTYKHLLSYYYDDNSPSNLSDVITTIDMVALSMAQRTKDSFFFVKNPVKLALMFSNIYVRKTARELMSGYETSIMAAANALNFVTGENAPDKFGYLYAANQTIGFDGTYNVRNTVGDDFGALKNWNYNNFTLFYEGQCGKINGSAGELYPQNLKPDHITFFSADLCRPLEFTFEENQTVEGIPSYKYSAKDAVFDNGTLVTRNKCFCTGRCFPSGVLDNSACRSGVPLFSSLPHFYYADEFYRNKIDGMKPDKDKHEFYFTFEPNIGIVTSTAARLQVNVWLEPLEDFQLYKNVPELMIPIFWTQQQVVLYEEHVANVKLFLISPTISKISSLVMIVVGLVCIGYVLVILYLNERRVTKSKLWKNEIALK</sequence>
<reference evidence="9" key="1">
    <citation type="journal article" date="2016" name="Sci. Rep.">
        <title>Molecular characterization of firefly nuptial gifts: a multi-omics approach sheds light on postcopulatory sexual selection.</title>
        <authorList>
            <person name="Al-Wathiqui N."/>
            <person name="Fallon T.R."/>
            <person name="South A."/>
            <person name="Weng J.K."/>
            <person name="Lewis S.M."/>
        </authorList>
    </citation>
    <scope>NUCLEOTIDE SEQUENCE</scope>
</reference>
<evidence type="ECO:0008006" key="12">
    <source>
        <dbReference type="Google" id="ProtNLM"/>
    </source>
</evidence>
<feature type="transmembrane region" description="Helical" evidence="8">
    <location>
        <begin position="437"/>
        <end position="459"/>
    </location>
</feature>
<evidence type="ECO:0000313" key="9">
    <source>
        <dbReference type="EMBL" id="JAV73388.1"/>
    </source>
</evidence>
<dbReference type="Pfam" id="PF01130">
    <property type="entry name" value="CD36"/>
    <property type="match status" value="1"/>
</dbReference>
<keyword evidence="11" id="KW-1185">Reference proteome</keyword>
<evidence type="ECO:0000313" key="10">
    <source>
        <dbReference type="EMBL" id="KAB0794887.1"/>
    </source>
</evidence>
<evidence type="ECO:0000256" key="8">
    <source>
        <dbReference type="SAM" id="Phobius"/>
    </source>
</evidence>
<evidence type="ECO:0000313" key="11">
    <source>
        <dbReference type="Proteomes" id="UP000327044"/>
    </source>
</evidence>
<organism evidence="9">
    <name type="scientific">Photinus pyralis</name>
    <name type="common">Common eastern firefly</name>
    <name type="synonym">Lampyris pyralis</name>
    <dbReference type="NCBI Taxonomy" id="7054"/>
    <lineage>
        <taxon>Eukaryota</taxon>
        <taxon>Metazoa</taxon>
        <taxon>Ecdysozoa</taxon>
        <taxon>Arthropoda</taxon>
        <taxon>Hexapoda</taxon>
        <taxon>Insecta</taxon>
        <taxon>Pterygota</taxon>
        <taxon>Neoptera</taxon>
        <taxon>Endopterygota</taxon>
        <taxon>Coleoptera</taxon>
        <taxon>Polyphaga</taxon>
        <taxon>Elateriformia</taxon>
        <taxon>Elateroidea</taxon>
        <taxon>Lampyridae</taxon>
        <taxon>Lampyrinae</taxon>
        <taxon>Photinus</taxon>
    </lineage>
</organism>
<dbReference type="AlphaFoldDB" id="A0A1Y1LKM5"/>
<comment type="subcellular location">
    <subcellularLocation>
        <location evidence="1">Cell membrane</location>
    </subcellularLocation>
</comment>
<evidence type="ECO:0000256" key="1">
    <source>
        <dbReference type="ARBA" id="ARBA00004236"/>
    </source>
</evidence>
<evidence type="ECO:0000256" key="7">
    <source>
        <dbReference type="ARBA" id="ARBA00023180"/>
    </source>
</evidence>
<dbReference type="GO" id="GO:0005886">
    <property type="term" value="C:plasma membrane"/>
    <property type="evidence" value="ECO:0007669"/>
    <property type="project" value="UniProtKB-SubCell"/>
</dbReference>
<dbReference type="EMBL" id="GEZM01054806">
    <property type="protein sequence ID" value="JAV73388.1"/>
    <property type="molecule type" value="Transcribed_RNA"/>
</dbReference>
<feature type="transmembrane region" description="Helical" evidence="8">
    <location>
        <begin position="12"/>
        <end position="37"/>
    </location>
</feature>
<keyword evidence="3" id="KW-1003">Cell membrane</keyword>
<dbReference type="GO" id="GO:0005737">
    <property type="term" value="C:cytoplasm"/>
    <property type="evidence" value="ECO:0007669"/>
    <property type="project" value="TreeGrafter"/>
</dbReference>
<reference evidence="10" key="3">
    <citation type="submission" date="2019-08" db="EMBL/GenBank/DDBJ databases">
        <authorList>
            <consortium name="Photinus pyralis genome working group"/>
            <person name="Fallon T.R."/>
            <person name="Sander Lower S.E."/>
            <person name="Weng J.-K."/>
        </authorList>
    </citation>
    <scope>NUCLEOTIDE SEQUENCE</scope>
    <source>
        <strain evidence="10">1611_PpyrPB1</strain>
        <tissue evidence="10">Whole body</tissue>
    </source>
</reference>
<gene>
    <name evidence="10" type="ORF">PPYR_11726</name>
</gene>
<dbReference type="EMBL" id="GEZM01054808">
    <property type="protein sequence ID" value="JAV73386.1"/>
    <property type="molecule type" value="Transcribed_RNA"/>
</dbReference>
<dbReference type="OrthoDB" id="514335at2759"/>
<dbReference type="PANTHER" id="PTHR11923:SF93">
    <property type="entry name" value="GH07959P-RELATED"/>
    <property type="match status" value="1"/>
</dbReference>
<evidence type="ECO:0000256" key="4">
    <source>
        <dbReference type="ARBA" id="ARBA00022692"/>
    </source>
</evidence>
<dbReference type="InterPro" id="IPR002159">
    <property type="entry name" value="CD36_fam"/>
</dbReference>
<evidence type="ECO:0000256" key="5">
    <source>
        <dbReference type="ARBA" id="ARBA00022989"/>
    </source>
</evidence>
<accession>A0A1Y1LKM5</accession>
<dbReference type="EMBL" id="GEZM01054809">
    <property type="protein sequence ID" value="JAV73385.1"/>
    <property type="molecule type" value="Transcribed_RNA"/>
</dbReference>
<dbReference type="InParanoid" id="A0A1Y1LKM5"/>
<dbReference type="Proteomes" id="UP000327044">
    <property type="component" value="Unassembled WGS sequence"/>
</dbReference>
<dbReference type="PANTHER" id="PTHR11923">
    <property type="entry name" value="SCAVENGER RECEPTOR CLASS B TYPE-1 SR-B1"/>
    <property type="match status" value="1"/>
</dbReference>
<reference evidence="10 11" key="2">
    <citation type="journal article" date="2018" name="Elife">
        <title>Firefly genomes illuminate parallel origins of bioluminescence in beetles.</title>
        <authorList>
            <person name="Fallon T.R."/>
            <person name="Lower S.E."/>
            <person name="Chang C.H."/>
            <person name="Bessho-Uehara M."/>
            <person name="Martin G.J."/>
            <person name="Bewick A.J."/>
            <person name="Behringer M."/>
            <person name="Debat H.J."/>
            <person name="Wong I."/>
            <person name="Day J.C."/>
            <person name="Suvorov A."/>
            <person name="Silva C.J."/>
            <person name="Stanger-Hall K.F."/>
            <person name="Hall D.W."/>
            <person name="Schmitz R.J."/>
            <person name="Nelson D.R."/>
            <person name="Lewis S.M."/>
            <person name="Shigenobu S."/>
            <person name="Bybee S.M."/>
            <person name="Larracuente A.M."/>
            <person name="Oba Y."/>
            <person name="Weng J.K."/>
        </authorList>
    </citation>
    <scope>NUCLEOTIDE SEQUENCE [LARGE SCALE GENOMIC DNA]</scope>
    <source>
        <strain evidence="10">1611_PpyrPB1</strain>
        <tissue evidence="10">Whole body</tissue>
    </source>
</reference>
<keyword evidence="5 8" id="KW-1133">Transmembrane helix</keyword>
<dbReference type="EMBL" id="VVIM01000008">
    <property type="protein sequence ID" value="KAB0794887.1"/>
    <property type="molecule type" value="Genomic_DNA"/>
</dbReference>
<evidence type="ECO:0000256" key="3">
    <source>
        <dbReference type="ARBA" id="ARBA00022475"/>
    </source>
</evidence>
<dbReference type="EMBL" id="GEZM01054807">
    <property type="protein sequence ID" value="JAV73387.1"/>
    <property type="molecule type" value="Transcribed_RNA"/>
</dbReference>
<keyword evidence="7" id="KW-0325">Glycoprotein</keyword>
<comment type="similarity">
    <text evidence="2">Belongs to the CD36 family.</text>
</comment>
<protein>
    <recommendedName>
        <fullName evidence="12">Scavenger receptor class B member 1</fullName>
    </recommendedName>
</protein>
<evidence type="ECO:0000256" key="6">
    <source>
        <dbReference type="ARBA" id="ARBA00023136"/>
    </source>
</evidence>
<proteinExistence type="inferred from homology"/>